<dbReference type="EMBL" id="VDFR01000078">
    <property type="protein sequence ID" value="TNC43743.1"/>
    <property type="molecule type" value="Genomic_DNA"/>
</dbReference>
<proteinExistence type="predicted"/>
<protein>
    <submittedName>
        <fullName evidence="2">Uncharacterized protein</fullName>
    </submittedName>
</protein>
<dbReference type="EMBL" id="VDFR01000139">
    <property type="protein sequence ID" value="TNC36097.1"/>
    <property type="molecule type" value="Genomic_DNA"/>
</dbReference>
<gene>
    <name evidence="2" type="ORF">FHE65_17505</name>
    <name evidence="1" type="ORF">FHE65_26275</name>
</gene>
<reference evidence="2 3" key="1">
    <citation type="submission" date="2019-05" db="EMBL/GenBank/DDBJ databases">
        <title>Mumia sp. nov., isolated from the intestinal contents of plateau pika (Ochotona curzoniae) in the Qinghai-Tibet plateau of China.</title>
        <authorList>
            <person name="Tian Z."/>
        </authorList>
    </citation>
    <scope>NUCLEOTIDE SEQUENCE [LARGE SCALE GENOMIC DNA]</scope>
    <source>
        <strain evidence="3">527</strain>
        <strain evidence="2">Z527</strain>
    </source>
</reference>
<dbReference type="AlphaFoldDB" id="A0A5C4MLB2"/>
<dbReference type="Proteomes" id="UP000306740">
    <property type="component" value="Unassembled WGS sequence"/>
</dbReference>
<sequence>MTARHPLPPPPLPGIDPDAAVRLGVALVRRRTDACEQDRHDPCLTVWSYGAGTVTPLGRWAARPRVAARLDAWLRDEIVRRLLGPYGDALTRPLAVWERTGALSTRADDRAWHAAWRLHAPPSQPFLVVTHAGWLSLPDGTTCRVTRARAGRA</sequence>
<dbReference type="RefSeq" id="WP_139106330.1">
    <property type="nucleotide sequence ID" value="NZ_VDFR01000078.1"/>
</dbReference>
<evidence type="ECO:0000313" key="1">
    <source>
        <dbReference type="EMBL" id="TNC36097.1"/>
    </source>
</evidence>
<organism evidence="2 3">
    <name type="scientific">Mumia zhuanghuii</name>
    <dbReference type="NCBI Taxonomy" id="2585211"/>
    <lineage>
        <taxon>Bacteria</taxon>
        <taxon>Bacillati</taxon>
        <taxon>Actinomycetota</taxon>
        <taxon>Actinomycetes</taxon>
        <taxon>Propionibacteriales</taxon>
        <taxon>Nocardioidaceae</taxon>
        <taxon>Mumia</taxon>
    </lineage>
</organism>
<comment type="caution">
    <text evidence="2">The sequence shown here is derived from an EMBL/GenBank/DDBJ whole genome shotgun (WGS) entry which is preliminary data.</text>
</comment>
<evidence type="ECO:0000313" key="3">
    <source>
        <dbReference type="Proteomes" id="UP000306740"/>
    </source>
</evidence>
<accession>A0A5C4MLB2</accession>
<evidence type="ECO:0000313" key="2">
    <source>
        <dbReference type="EMBL" id="TNC43743.1"/>
    </source>
</evidence>
<name>A0A5C4MLB2_9ACTN</name>